<dbReference type="Proteomes" id="UP000501690">
    <property type="component" value="Linkage Group LG8"/>
</dbReference>
<name>A0A4D6MRD6_VIGUN</name>
<feature type="compositionally biased region" description="Basic residues" evidence="1">
    <location>
        <begin position="1"/>
        <end position="10"/>
    </location>
</feature>
<sequence>MRWRCRKKGAGKKENVCARNEGAGKRVQRRWPEKRGRRCESLVAAQRWWKKKRVSRGGGGMSEQLQREKGTTGQSSVAGGETRRRQHNGGSTIWGLAWWCRLKLQRGKEETTTATTQRWQHNSGSTRRRAHGGVTGSCREK</sequence>
<evidence type="ECO:0000313" key="2">
    <source>
        <dbReference type="EMBL" id="QCE03191.1"/>
    </source>
</evidence>
<dbReference type="AlphaFoldDB" id="A0A4D6MRD6"/>
<feature type="region of interest" description="Disordered" evidence="1">
    <location>
        <begin position="1"/>
        <end position="24"/>
    </location>
</feature>
<reference evidence="2 3" key="1">
    <citation type="submission" date="2019-04" db="EMBL/GenBank/DDBJ databases">
        <title>An improved genome assembly and genetic linkage map for asparagus bean, Vigna unguiculata ssp. sesquipedialis.</title>
        <authorList>
            <person name="Xia Q."/>
            <person name="Zhang R."/>
            <person name="Dong Y."/>
        </authorList>
    </citation>
    <scope>NUCLEOTIDE SEQUENCE [LARGE SCALE GENOMIC DNA]</scope>
    <source>
        <tissue evidence="2">Leaf</tissue>
    </source>
</reference>
<evidence type="ECO:0000256" key="1">
    <source>
        <dbReference type="SAM" id="MobiDB-lite"/>
    </source>
</evidence>
<protein>
    <submittedName>
        <fullName evidence="2">Uncharacterized protein</fullName>
    </submittedName>
</protein>
<feature type="region of interest" description="Disordered" evidence="1">
    <location>
        <begin position="108"/>
        <end position="141"/>
    </location>
</feature>
<dbReference type="EMBL" id="CP039352">
    <property type="protein sequence ID" value="QCE03191.1"/>
    <property type="molecule type" value="Genomic_DNA"/>
</dbReference>
<accession>A0A4D6MRD6</accession>
<feature type="compositionally biased region" description="Polar residues" evidence="1">
    <location>
        <begin position="112"/>
        <end position="125"/>
    </location>
</feature>
<organism evidence="2 3">
    <name type="scientific">Vigna unguiculata</name>
    <name type="common">Cowpea</name>
    <dbReference type="NCBI Taxonomy" id="3917"/>
    <lineage>
        <taxon>Eukaryota</taxon>
        <taxon>Viridiplantae</taxon>
        <taxon>Streptophyta</taxon>
        <taxon>Embryophyta</taxon>
        <taxon>Tracheophyta</taxon>
        <taxon>Spermatophyta</taxon>
        <taxon>Magnoliopsida</taxon>
        <taxon>eudicotyledons</taxon>
        <taxon>Gunneridae</taxon>
        <taxon>Pentapetalae</taxon>
        <taxon>rosids</taxon>
        <taxon>fabids</taxon>
        <taxon>Fabales</taxon>
        <taxon>Fabaceae</taxon>
        <taxon>Papilionoideae</taxon>
        <taxon>50 kb inversion clade</taxon>
        <taxon>NPAAA clade</taxon>
        <taxon>indigoferoid/millettioid clade</taxon>
        <taxon>Phaseoleae</taxon>
        <taxon>Vigna</taxon>
    </lineage>
</organism>
<keyword evidence="3" id="KW-1185">Reference proteome</keyword>
<proteinExistence type="predicted"/>
<feature type="region of interest" description="Disordered" evidence="1">
    <location>
        <begin position="51"/>
        <end position="88"/>
    </location>
</feature>
<gene>
    <name evidence="2" type="ORF">DEO72_LG8g1213</name>
</gene>
<evidence type="ECO:0000313" key="3">
    <source>
        <dbReference type="Proteomes" id="UP000501690"/>
    </source>
</evidence>